<dbReference type="AlphaFoldDB" id="A0A3D8MDT1"/>
<organism evidence="1 2">
    <name type="scientific">Alteromonas aestuariivivens</name>
    <dbReference type="NCBI Taxonomy" id="1938339"/>
    <lineage>
        <taxon>Bacteria</taxon>
        <taxon>Pseudomonadati</taxon>
        <taxon>Pseudomonadota</taxon>
        <taxon>Gammaproteobacteria</taxon>
        <taxon>Alteromonadales</taxon>
        <taxon>Alteromonadaceae</taxon>
        <taxon>Alteromonas/Salinimonas group</taxon>
        <taxon>Alteromonas</taxon>
    </lineage>
</organism>
<gene>
    <name evidence="1" type="ORF">DXV75_00070</name>
</gene>
<dbReference type="EMBL" id="QRHA01000001">
    <property type="protein sequence ID" value="RDV28903.1"/>
    <property type="molecule type" value="Genomic_DNA"/>
</dbReference>
<evidence type="ECO:0000313" key="2">
    <source>
        <dbReference type="Proteomes" id="UP000256561"/>
    </source>
</evidence>
<sequence length="87" mass="9775">MPRSNFSQLQICKINVRHLNRKNFFAAKSDAGLVELQGLQSSFNIFLIPLNILFSSAPSRLFLSLYPSQKAPVHDSKNNNCIELVLA</sequence>
<comment type="caution">
    <text evidence="1">The sequence shown here is derived from an EMBL/GenBank/DDBJ whole genome shotgun (WGS) entry which is preliminary data.</text>
</comment>
<accession>A0A3D8MDT1</accession>
<protein>
    <submittedName>
        <fullName evidence="1">Uncharacterized protein</fullName>
    </submittedName>
</protein>
<name>A0A3D8MDT1_9ALTE</name>
<reference evidence="2" key="1">
    <citation type="submission" date="2018-08" db="EMBL/GenBank/DDBJ databases">
        <authorList>
            <person name="Zhang J."/>
            <person name="Du Z.-J."/>
        </authorList>
    </citation>
    <scope>NUCLEOTIDE SEQUENCE [LARGE SCALE GENOMIC DNA]</scope>
    <source>
        <strain evidence="2">KCTC 52655</strain>
    </source>
</reference>
<keyword evidence="2" id="KW-1185">Reference proteome</keyword>
<proteinExistence type="predicted"/>
<dbReference type="Proteomes" id="UP000256561">
    <property type="component" value="Unassembled WGS sequence"/>
</dbReference>
<evidence type="ECO:0000313" key="1">
    <source>
        <dbReference type="EMBL" id="RDV28903.1"/>
    </source>
</evidence>